<sequence>MRRMLPALVLGLAGCAVLVWLGLWQVQRLHWKTEIIDRIETRLAAEPVTVPPDPDPARDQYLRVLEAGAIEPGELHVYTSAPGQGVGYRVIVPFRLADGRLILLDRGFVPIAEKDAARHLGPIRVRGSLLWPDETDGFTDAPDLAKNIWFARDVGAMSAALGTDPVMVVTEASDDAAAPLALPVTVNIPNDHLQYAITWFGLAVAWAGMTLYWLWRIKSRTD</sequence>
<dbReference type="PROSITE" id="PS51257">
    <property type="entry name" value="PROKAR_LIPOPROTEIN"/>
    <property type="match status" value="1"/>
</dbReference>
<proteinExistence type="inferred from homology"/>
<dbReference type="InterPro" id="IPR045214">
    <property type="entry name" value="Surf1/Surf4"/>
</dbReference>
<evidence type="ECO:0000256" key="2">
    <source>
        <dbReference type="ARBA" id="ARBA00007165"/>
    </source>
</evidence>
<dbReference type="Pfam" id="PF02104">
    <property type="entry name" value="SURF1"/>
    <property type="match status" value="1"/>
</dbReference>
<dbReference type="AlphaFoldDB" id="A0A2W5Q5L5"/>
<reference evidence="7 8" key="1">
    <citation type="submission" date="2017-08" db="EMBL/GenBank/DDBJ databases">
        <title>Infants hospitalized years apart are colonized by the same room-sourced microbial strains.</title>
        <authorList>
            <person name="Brooks B."/>
            <person name="Olm M.R."/>
            <person name="Firek B.A."/>
            <person name="Baker R."/>
            <person name="Thomas B.C."/>
            <person name="Morowitz M.J."/>
            <person name="Banfield J.F."/>
        </authorList>
    </citation>
    <scope>NUCLEOTIDE SEQUENCE [LARGE SCALE GENOMIC DNA]</scope>
    <source>
        <strain evidence="7">S2_005_002_R2_34</strain>
    </source>
</reference>
<keyword evidence="5 6" id="KW-0472">Membrane</keyword>
<dbReference type="EMBL" id="QFPW01000001">
    <property type="protein sequence ID" value="PZQ52667.1"/>
    <property type="molecule type" value="Genomic_DNA"/>
</dbReference>
<evidence type="ECO:0000256" key="1">
    <source>
        <dbReference type="ARBA" id="ARBA00004370"/>
    </source>
</evidence>
<feature type="transmembrane region" description="Helical" evidence="6">
    <location>
        <begin position="193"/>
        <end position="215"/>
    </location>
</feature>
<dbReference type="CDD" id="cd06662">
    <property type="entry name" value="SURF1"/>
    <property type="match status" value="1"/>
</dbReference>
<dbReference type="Proteomes" id="UP000249185">
    <property type="component" value="Unassembled WGS sequence"/>
</dbReference>
<protein>
    <recommendedName>
        <fullName evidence="6">SURF1-like protein</fullName>
    </recommendedName>
</protein>
<dbReference type="PANTHER" id="PTHR23427">
    <property type="entry name" value="SURFEIT LOCUS PROTEIN"/>
    <property type="match status" value="1"/>
</dbReference>
<keyword evidence="4 6" id="KW-1133">Transmembrane helix</keyword>
<comment type="caution">
    <text evidence="7">The sequence shown here is derived from an EMBL/GenBank/DDBJ whole genome shotgun (WGS) entry which is preliminary data.</text>
</comment>
<comment type="similarity">
    <text evidence="2 6">Belongs to the SURF1 family.</text>
</comment>
<evidence type="ECO:0000313" key="8">
    <source>
        <dbReference type="Proteomes" id="UP000249185"/>
    </source>
</evidence>
<evidence type="ECO:0000256" key="3">
    <source>
        <dbReference type="ARBA" id="ARBA00022692"/>
    </source>
</evidence>
<evidence type="ECO:0000256" key="6">
    <source>
        <dbReference type="RuleBase" id="RU363076"/>
    </source>
</evidence>
<accession>A0A2W5Q5L5</accession>
<evidence type="ECO:0000256" key="5">
    <source>
        <dbReference type="ARBA" id="ARBA00023136"/>
    </source>
</evidence>
<keyword evidence="3 6" id="KW-0812">Transmembrane</keyword>
<gene>
    <name evidence="7" type="ORF">DI556_00470</name>
</gene>
<dbReference type="PANTHER" id="PTHR23427:SF2">
    <property type="entry name" value="SURFEIT LOCUS PROTEIN 1"/>
    <property type="match status" value="1"/>
</dbReference>
<organism evidence="7 8">
    <name type="scientific">Rhodovulum sulfidophilum</name>
    <name type="common">Rhodobacter sulfidophilus</name>
    <dbReference type="NCBI Taxonomy" id="35806"/>
    <lineage>
        <taxon>Bacteria</taxon>
        <taxon>Pseudomonadati</taxon>
        <taxon>Pseudomonadota</taxon>
        <taxon>Alphaproteobacteria</taxon>
        <taxon>Rhodobacterales</taxon>
        <taxon>Paracoccaceae</taxon>
        <taxon>Rhodovulum</taxon>
    </lineage>
</organism>
<dbReference type="InterPro" id="IPR002994">
    <property type="entry name" value="Surf1/Shy1"/>
</dbReference>
<name>A0A2W5Q5L5_RHOSU</name>
<comment type="caution">
    <text evidence="6">Lacks conserved residue(s) required for the propagation of feature annotation.</text>
</comment>
<comment type="subcellular location">
    <subcellularLocation>
        <location evidence="6">Cell membrane</location>
        <topology evidence="6">Multi-pass membrane protein</topology>
    </subcellularLocation>
    <subcellularLocation>
        <location evidence="1">Membrane</location>
    </subcellularLocation>
</comment>
<keyword evidence="6" id="KW-1003">Cell membrane</keyword>
<evidence type="ECO:0000256" key="4">
    <source>
        <dbReference type="ARBA" id="ARBA00022989"/>
    </source>
</evidence>
<evidence type="ECO:0000313" key="7">
    <source>
        <dbReference type="EMBL" id="PZQ52667.1"/>
    </source>
</evidence>
<dbReference type="PROSITE" id="PS50895">
    <property type="entry name" value="SURF1"/>
    <property type="match status" value="1"/>
</dbReference>
<dbReference type="GO" id="GO:0005886">
    <property type="term" value="C:plasma membrane"/>
    <property type="evidence" value="ECO:0007669"/>
    <property type="project" value="UniProtKB-SubCell"/>
</dbReference>